<dbReference type="KEGG" id="cbv:U729_3250"/>
<sequence>MQDKKYIGASITRKKNSRIFHYLEENPMISPSKLVKIAVTKYLDSIGYEVNRIEEEDNIKNGMYLSETSTIPIKDIDTNEVEENGIKEKDIIDDIDNNIEVKDNNNTDIKEEVVIETNGDIDMDN</sequence>
<organism evidence="1 2">
    <name type="scientific">Clostridium baratii str. Sullivan</name>
    <dbReference type="NCBI Taxonomy" id="1415775"/>
    <lineage>
        <taxon>Bacteria</taxon>
        <taxon>Bacillati</taxon>
        <taxon>Bacillota</taxon>
        <taxon>Clostridia</taxon>
        <taxon>Eubacteriales</taxon>
        <taxon>Clostridiaceae</taxon>
        <taxon>Clostridium</taxon>
    </lineage>
</organism>
<dbReference type="HOGENOM" id="CLU_1988724_0_0_9"/>
<dbReference type="EMBL" id="CP006906">
    <property type="protein sequence ID" value="AIY85237.1"/>
    <property type="molecule type" value="Genomic_DNA"/>
</dbReference>
<gene>
    <name evidence="1" type="ORF">U729_3250</name>
</gene>
<evidence type="ECO:0000313" key="2">
    <source>
        <dbReference type="Proteomes" id="UP000030635"/>
    </source>
</evidence>
<dbReference type="Proteomes" id="UP000030635">
    <property type="component" value="Plasmid pCBJ"/>
</dbReference>
<dbReference type="AlphaFoldDB" id="A0A0A7G072"/>
<accession>A0A0A7G072</accession>
<name>A0A0A7G072_9CLOT</name>
<keyword evidence="2" id="KW-1185">Reference proteome</keyword>
<geneLocation type="plasmid" evidence="1 2">
    <name>pCBJ</name>
</geneLocation>
<protein>
    <submittedName>
        <fullName evidence="1">Uncharacterized protein</fullName>
    </submittedName>
</protein>
<reference evidence="1 2" key="1">
    <citation type="journal article" date="2015" name="Infect. Genet. Evol.">
        <title>Genomic sequences of six botulinum neurotoxin-producing strains representing three clostridial species illustrate the mobility and diversity of botulinum neurotoxin genes.</title>
        <authorList>
            <person name="Smith T.J."/>
            <person name="Hill K.K."/>
            <person name="Xie G."/>
            <person name="Foley B.T."/>
            <person name="Williamson C.H."/>
            <person name="Foster J.T."/>
            <person name="Johnson S.L."/>
            <person name="Chertkov O."/>
            <person name="Teshima H."/>
            <person name="Gibbons H.S."/>
            <person name="Johnsky L.A."/>
            <person name="Karavis M.A."/>
            <person name="Smith L.A."/>
        </authorList>
    </citation>
    <scope>NUCLEOTIDE SEQUENCE [LARGE SCALE GENOMIC DNA]</scope>
    <source>
        <strain evidence="1">Sullivan</strain>
        <plasmid evidence="2">Plasmid pCBJ</plasmid>
    </source>
</reference>
<proteinExistence type="predicted"/>
<evidence type="ECO:0000313" key="1">
    <source>
        <dbReference type="EMBL" id="AIY85237.1"/>
    </source>
</evidence>
<dbReference type="RefSeq" id="WP_040113809.1">
    <property type="nucleotide sequence ID" value="NZ_CP006906.1"/>
</dbReference>
<keyword evidence="1" id="KW-0614">Plasmid</keyword>